<dbReference type="Proteomes" id="UP000434276">
    <property type="component" value="Unassembled WGS sequence"/>
</dbReference>
<keyword evidence="2" id="KW-0131">Cell cycle</keyword>
<dbReference type="PANTHER" id="PTHR33142:SF40">
    <property type="entry name" value="CYCLIN-DEPENDENT PROTEIN KINASE INHIBITOR SMR6"/>
    <property type="match status" value="1"/>
</dbReference>
<dbReference type="GO" id="GO:0032875">
    <property type="term" value="P:regulation of DNA endoreduplication"/>
    <property type="evidence" value="ECO:0007669"/>
    <property type="project" value="InterPro"/>
</dbReference>
<dbReference type="Proteomes" id="UP000078284">
    <property type="component" value="Chromosome 5"/>
</dbReference>
<evidence type="ECO:0000256" key="1">
    <source>
        <dbReference type="ARBA" id="ARBA00023013"/>
    </source>
</evidence>
<proteinExistence type="predicted"/>
<reference evidence="3 6" key="3">
    <citation type="submission" date="2019-12" db="EMBL/GenBank/DDBJ databases">
        <authorList>
            <person name="Jiao W.-B."/>
            <person name="Schneeberger K."/>
        </authorList>
    </citation>
    <scope>NUCLEOTIDE SEQUENCE [LARGE SCALE GENOMIC DNA]</scope>
    <source>
        <strain evidence="6">cv. C24</strain>
    </source>
</reference>
<evidence type="ECO:0000313" key="3">
    <source>
        <dbReference type="EMBL" id="CAA0406543.1"/>
    </source>
</evidence>
<dbReference type="PANTHER" id="PTHR33142">
    <property type="entry name" value="CYCLIN-DEPENDENT PROTEIN KINASE INHIBITOR SMR13"/>
    <property type="match status" value="1"/>
</dbReference>
<gene>
    <name evidence="4" type="ordered locus">AXX17_At5g38190</name>
    <name evidence="3" type="ORF">C24_LOCUS24041</name>
</gene>
<dbReference type="EMBL" id="CACSHJ010000096">
    <property type="protein sequence ID" value="CAA0406543.1"/>
    <property type="molecule type" value="Genomic_DNA"/>
</dbReference>
<evidence type="ECO:0000313" key="5">
    <source>
        <dbReference type="Proteomes" id="UP000078284"/>
    </source>
</evidence>
<keyword evidence="1" id="KW-0649">Protein kinase inhibitor</keyword>
<evidence type="ECO:0008006" key="7">
    <source>
        <dbReference type="Google" id="ProtNLM"/>
    </source>
</evidence>
<dbReference type="EMBL" id="LUHQ01000005">
    <property type="protein sequence ID" value="OAO93699.1"/>
    <property type="molecule type" value="Genomic_DNA"/>
</dbReference>
<dbReference type="InterPro" id="IPR040389">
    <property type="entry name" value="SMR"/>
</dbReference>
<dbReference type="GO" id="GO:0004860">
    <property type="term" value="F:protein kinase inhibitor activity"/>
    <property type="evidence" value="ECO:0007669"/>
    <property type="project" value="UniProtKB-KW"/>
</dbReference>
<protein>
    <recommendedName>
        <fullName evidence="7">Cyclin-dependent protein kinase inhibitor SMR6</fullName>
    </recommendedName>
</protein>
<dbReference type="OrthoDB" id="1302889at2759"/>
<organism evidence="4 5">
    <name type="scientific">Arabidopsis thaliana</name>
    <name type="common">Mouse-ear cress</name>
    <dbReference type="NCBI Taxonomy" id="3702"/>
    <lineage>
        <taxon>Eukaryota</taxon>
        <taxon>Viridiplantae</taxon>
        <taxon>Streptophyta</taxon>
        <taxon>Embryophyta</taxon>
        <taxon>Tracheophyta</taxon>
        <taxon>Spermatophyta</taxon>
        <taxon>Magnoliopsida</taxon>
        <taxon>eudicotyledons</taxon>
        <taxon>Gunneridae</taxon>
        <taxon>Pentapetalae</taxon>
        <taxon>rosids</taxon>
        <taxon>malvids</taxon>
        <taxon>Brassicales</taxon>
        <taxon>Brassicaceae</taxon>
        <taxon>Camelineae</taxon>
        <taxon>Arabidopsis</taxon>
    </lineage>
</organism>
<dbReference type="ExpressionAtlas" id="A0A178UJ09">
    <property type="expression patterns" value="baseline and differential"/>
</dbReference>
<accession>A0A5S9Y9L0</accession>
<sequence length="112" mass="12655">MGFSKKSQFEGGLESDGKKWVIAGISIRASLKPVKTKLRAPPEIVTEVEEDCYNEEEECSTTPTAKETKIPELLECPPAPRKRRPALKCRSNVVREFFTPPSDLETVFLCRR</sequence>
<evidence type="ECO:0000256" key="2">
    <source>
        <dbReference type="ARBA" id="ARBA00023306"/>
    </source>
</evidence>
<name>A0A178UJ09_ARATH</name>
<reference evidence="5" key="1">
    <citation type="journal article" date="2016" name="Proc. Natl. Acad. Sci. U.S.A.">
        <title>Chromosome-level assembly of Arabidopsis thaliana Ler reveals the extent of translocation and inversion polymorphisms.</title>
        <authorList>
            <person name="Zapata L."/>
            <person name="Ding J."/>
            <person name="Willing E.M."/>
            <person name="Hartwig B."/>
            <person name="Bezdan D."/>
            <person name="Jiao W.B."/>
            <person name="Patel V."/>
            <person name="Velikkakam James G."/>
            <person name="Koornneef M."/>
            <person name="Ossowski S."/>
            <person name="Schneeberger K."/>
        </authorList>
    </citation>
    <scope>NUCLEOTIDE SEQUENCE [LARGE SCALE GENOMIC DNA]</scope>
    <source>
        <strain evidence="5">cv. Landsberg erecta</strain>
    </source>
</reference>
<evidence type="ECO:0000313" key="4">
    <source>
        <dbReference type="EMBL" id="OAO93699.1"/>
    </source>
</evidence>
<accession>A0A178UJ09</accession>
<reference evidence="4" key="2">
    <citation type="submission" date="2016-03" db="EMBL/GenBank/DDBJ databases">
        <title>Full-length assembly of Arabidopsis thaliana Ler reveals the complement of translocations and inversions.</title>
        <authorList>
            <person name="Zapata L."/>
            <person name="Schneeberger K."/>
            <person name="Ossowski S."/>
        </authorList>
    </citation>
    <scope>NUCLEOTIDE SEQUENCE [LARGE SCALE GENOMIC DNA]</scope>
    <source>
        <tissue evidence="4">Leaf</tissue>
    </source>
</reference>
<evidence type="ECO:0000313" key="6">
    <source>
        <dbReference type="Proteomes" id="UP000434276"/>
    </source>
</evidence>
<dbReference type="AlphaFoldDB" id="A0A178UJ09"/>